<accession>A0AA95MQK6</accession>
<dbReference type="AlphaFoldDB" id="A0AA95MQK6"/>
<dbReference type="KEGG" id="nnv:QNH39_10140"/>
<evidence type="ECO:0000256" key="1">
    <source>
        <dbReference type="SAM" id="Phobius"/>
    </source>
</evidence>
<dbReference type="RefSeq" id="WP_066085548.1">
    <property type="nucleotide sequence ID" value="NZ_CP126114.1"/>
</dbReference>
<dbReference type="InterPro" id="IPR010897">
    <property type="entry name" value="Spore_II_P"/>
</dbReference>
<gene>
    <name evidence="2" type="ORF">QNH39_10140</name>
</gene>
<evidence type="ECO:0000313" key="3">
    <source>
        <dbReference type="Proteomes" id="UP001178288"/>
    </source>
</evidence>
<keyword evidence="1" id="KW-0472">Membrane</keyword>
<feature type="transmembrane region" description="Helical" evidence="1">
    <location>
        <begin position="12"/>
        <end position="32"/>
    </location>
</feature>
<dbReference type="EMBL" id="CP126114">
    <property type="protein sequence ID" value="WHY88171.1"/>
    <property type="molecule type" value="Genomic_DNA"/>
</dbReference>
<dbReference type="NCBIfam" id="TIGR02867">
    <property type="entry name" value="spore_II_P"/>
    <property type="match status" value="1"/>
</dbReference>
<keyword evidence="1" id="KW-1133">Transmembrane helix</keyword>
<keyword evidence="3" id="KW-1185">Reference proteome</keyword>
<dbReference type="SUPFAM" id="SSF53187">
    <property type="entry name" value="Zn-dependent exopeptidases"/>
    <property type="match status" value="1"/>
</dbReference>
<proteinExistence type="predicted"/>
<protein>
    <submittedName>
        <fullName evidence="2">Stage II sporulation protein P</fullName>
    </submittedName>
</protein>
<name>A0AA95MQK6_9BACI</name>
<evidence type="ECO:0000313" key="2">
    <source>
        <dbReference type="EMBL" id="WHY88171.1"/>
    </source>
</evidence>
<dbReference type="Proteomes" id="UP001178288">
    <property type="component" value="Chromosome"/>
</dbReference>
<dbReference type="Pfam" id="PF07454">
    <property type="entry name" value="SpoIIP"/>
    <property type="match status" value="1"/>
</dbReference>
<reference evidence="2" key="1">
    <citation type="submission" date="2023-05" db="EMBL/GenBank/DDBJ databases">
        <title>Comparative genomics of Bacillaceae isolates and their secondary metabolite potential.</title>
        <authorList>
            <person name="Song L."/>
            <person name="Nielsen L.J."/>
            <person name="Mohite O."/>
            <person name="Xu X."/>
            <person name="Weber T."/>
            <person name="Kovacs A.T."/>
        </authorList>
    </citation>
    <scope>NUCLEOTIDE SEQUENCE</scope>
    <source>
        <strain evidence="2">XLM17</strain>
    </source>
</reference>
<keyword evidence="1" id="KW-0812">Transmembrane</keyword>
<sequence>MASKKYFLPKFIYFPVVMVLIVFLVISIVLLMDIKVHSKNIHSTISILNTEKILVHILRSENHYFYPEIDEPIFSASKMAALALQLAVTVKPTDARTFLGNELPGLRLFDTEIVVAGEGTNLTTLPYESSPPIEVLLEERKVAEEKLVQRNNGKDNKPITTPEHKAVFIYHSHSYESFLPLLKDAKKPNDATSNDERVNVVNLGQRLADNLMRRGIGVDHDNTNMALKLHDKGWKTAKAYTASREIVEAAAGKNNDLTYFIDIHRDDARKELTTKTINGESFARLYFVVGKENKHYLENLELVKTLNSELEKKYPGISRGIFLKTYKDGNGVYNQDISTKAMLLEIGGVDNNLEELERTVDVFSEILAEYYWNSKEAQEVNGNG</sequence>
<organism evidence="2 3">
    <name type="scientific">Neobacillus novalis</name>
    <dbReference type="NCBI Taxonomy" id="220687"/>
    <lineage>
        <taxon>Bacteria</taxon>
        <taxon>Bacillati</taxon>
        <taxon>Bacillota</taxon>
        <taxon>Bacilli</taxon>
        <taxon>Bacillales</taxon>
        <taxon>Bacillaceae</taxon>
        <taxon>Neobacillus</taxon>
    </lineage>
</organism>